<dbReference type="CDD" id="cd12087">
    <property type="entry name" value="TM_EGFR-like"/>
    <property type="match status" value="1"/>
</dbReference>
<evidence type="ECO:0000313" key="3">
    <source>
        <dbReference type="EMBL" id="ORZ30527.1"/>
    </source>
</evidence>
<feature type="compositionally biased region" description="Low complexity" evidence="1">
    <location>
        <begin position="411"/>
        <end position="448"/>
    </location>
</feature>
<keyword evidence="4" id="KW-1185">Reference proteome</keyword>
<accession>A0A1Y2H7F4</accession>
<feature type="compositionally biased region" description="Low complexity" evidence="1">
    <location>
        <begin position="470"/>
        <end position="482"/>
    </location>
</feature>
<comment type="caution">
    <text evidence="3">The sequence shown here is derived from an EMBL/GenBank/DDBJ whole genome shotgun (WGS) entry which is preliminary data.</text>
</comment>
<feature type="region of interest" description="Disordered" evidence="1">
    <location>
        <begin position="392"/>
        <end position="525"/>
    </location>
</feature>
<name>A0A1Y2H7F4_9FUNG</name>
<keyword evidence="2" id="KW-0812">Transmembrane</keyword>
<feature type="transmembrane region" description="Helical" evidence="2">
    <location>
        <begin position="310"/>
        <end position="334"/>
    </location>
</feature>
<keyword evidence="2" id="KW-1133">Transmembrane helix</keyword>
<gene>
    <name evidence="3" type="ORF">BCR44DRAFT_1444773</name>
</gene>
<dbReference type="AlphaFoldDB" id="A0A1Y2H7F4"/>
<dbReference type="SUPFAM" id="SSF50965">
    <property type="entry name" value="Galactose oxidase, central domain"/>
    <property type="match status" value="1"/>
</dbReference>
<dbReference type="EMBL" id="MCFL01000083">
    <property type="protein sequence ID" value="ORZ30527.1"/>
    <property type="molecule type" value="Genomic_DNA"/>
</dbReference>
<dbReference type="Gene3D" id="2.120.10.80">
    <property type="entry name" value="Kelch-type beta propeller"/>
    <property type="match status" value="1"/>
</dbReference>
<reference evidence="3 4" key="1">
    <citation type="submission" date="2016-07" db="EMBL/GenBank/DDBJ databases">
        <title>Pervasive Adenine N6-methylation of Active Genes in Fungi.</title>
        <authorList>
            <consortium name="DOE Joint Genome Institute"/>
            <person name="Mondo S.J."/>
            <person name="Dannebaum R.O."/>
            <person name="Kuo R.C."/>
            <person name="Labutti K."/>
            <person name="Haridas S."/>
            <person name="Kuo A."/>
            <person name="Salamov A."/>
            <person name="Ahrendt S.R."/>
            <person name="Lipzen A."/>
            <person name="Sullivan W."/>
            <person name="Andreopoulos W.B."/>
            <person name="Clum A."/>
            <person name="Lindquist E."/>
            <person name="Daum C."/>
            <person name="Ramamoorthy G.K."/>
            <person name="Gryganskyi A."/>
            <person name="Culley D."/>
            <person name="Magnuson J.K."/>
            <person name="James T.Y."/>
            <person name="O'Malley M.A."/>
            <person name="Stajich J.E."/>
            <person name="Spatafora J.W."/>
            <person name="Visel A."/>
            <person name="Grigoriev I.V."/>
        </authorList>
    </citation>
    <scope>NUCLEOTIDE SEQUENCE [LARGE SCALE GENOMIC DNA]</scope>
    <source>
        <strain evidence="3 4">PL171</strain>
    </source>
</reference>
<dbReference type="Proteomes" id="UP000193411">
    <property type="component" value="Unassembled WGS sequence"/>
</dbReference>
<protein>
    <submittedName>
        <fullName evidence="3">Uncharacterized protein</fullName>
    </submittedName>
</protein>
<sequence>MSLLSAAILGPPPAAGQVPDARVWNAAVAHMAGTQRIAIFGGQSGRNADSASPTLGSWMLAKISMCHDPYHPGLSLGASDLTFSKSGQAAVWGEPMIAWYGGYDEAQAIKIATLSVMSKALEWRHSVRVRKWRRAGVNALGRIVRVERDTFLLSGGEETVEDVRLVNIATRSWSKGLPSLRLGRDEHQVIIYSERGSGKRFAIFIGDGQPIIEVLDLQSNTISPGRVTGSGPSGFGRFSAVLVDDTIMCFGGDQWPEAHKSRFLNMLKDDQVQAQGFGRGLPLCKPSPTKRASLVAGQATMFPTDSSAGLPLPAIIAIVAGASLVVLVAGVFALRRVRSRRKANARQFTGLMDAPAAASSTIPMARPMPPASQPMPVYPTQTATIAIPMSAPSQQQYAPPHSGGAYGGGYQQYQQQSNPYQQQQYQSTYSGYSQYPSTAASPPAVSAPMSPPQAPKAASAAPARAHRRTTLPMTTPGHTPTPMGGGWQPTDHQGRPIALPKLAPINQDDDDDEDVQFASSPSNLR</sequence>
<dbReference type="InterPro" id="IPR015915">
    <property type="entry name" value="Kelch-typ_b-propeller"/>
</dbReference>
<proteinExistence type="predicted"/>
<keyword evidence="2" id="KW-0472">Membrane</keyword>
<evidence type="ECO:0000313" key="4">
    <source>
        <dbReference type="Proteomes" id="UP000193411"/>
    </source>
</evidence>
<dbReference type="InterPro" id="IPR011043">
    <property type="entry name" value="Gal_Oxase/kelch_b-propeller"/>
</dbReference>
<evidence type="ECO:0000256" key="1">
    <source>
        <dbReference type="SAM" id="MobiDB-lite"/>
    </source>
</evidence>
<evidence type="ECO:0000256" key="2">
    <source>
        <dbReference type="SAM" id="Phobius"/>
    </source>
</evidence>
<organism evidence="3 4">
    <name type="scientific">Catenaria anguillulae PL171</name>
    <dbReference type="NCBI Taxonomy" id="765915"/>
    <lineage>
        <taxon>Eukaryota</taxon>
        <taxon>Fungi</taxon>
        <taxon>Fungi incertae sedis</taxon>
        <taxon>Blastocladiomycota</taxon>
        <taxon>Blastocladiomycetes</taxon>
        <taxon>Blastocladiales</taxon>
        <taxon>Catenariaceae</taxon>
        <taxon>Catenaria</taxon>
    </lineage>
</organism>